<dbReference type="AlphaFoldDB" id="A0A3Z8NE90"/>
<reference evidence="2 5" key="2">
    <citation type="submission" date="2019-04" db="EMBL/GenBank/DDBJ databases">
        <authorList>
            <consortium name="PulseNet: The National Subtyping Network for Foodborne Disease Surveillance"/>
            <person name="Tarr C.L."/>
            <person name="Trees E."/>
            <person name="Katz L.S."/>
            <person name="Carleton-Romer H.A."/>
            <person name="Stroika S."/>
            <person name="Kucerova Z."/>
            <person name="Roache K.F."/>
            <person name="Sabol A.L."/>
            <person name="Besser J."/>
            <person name="Gerner-Smidt P."/>
        </authorList>
    </citation>
    <scope>NUCLEOTIDE SEQUENCE [LARGE SCALE GENOMIC DNA]</scope>
    <source>
        <strain evidence="2 5">PNUSAC009041</strain>
    </source>
</reference>
<evidence type="ECO:0000313" key="4">
    <source>
        <dbReference type="Proteomes" id="UP000335162"/>
    </source>
</evidence>
<dbReference type="Proteomes" id="UP000349590">
    <property type="component" value="Unassembled WGS sequence"/>
</dbReference>
<protein>
    <recommendedName>
        <fullName evidence="1">Bro-N domain-containing protein</fullName>
    </recommendedName>
</protein>
<dbReference type="Proteomes" id="UP000335162">
    <property type="component" value="Unassembled WGS sequence"/>
</dbReference>
<sequence length="266" mass="31096">MNLENSLKAEVVNNSNIVLFENEELGQVRVALDENNEPLFCLSDICKILDIQDTYKVKQAILREFELSTLSVDSFDTGFGIKEFTMITEPQLYFILMRSDKPNAKHFRHWVTKEVLPSIRKKGFYSINKDFHPDYDIVKKQNDILNEMVCTQNNTIYNLKEAIKVLNTSVQTLKEVNKFKSNENVKKEHGTNNNPSELYSDLRKLVNTLASKANGNHRNIWKDVYFELANNFNIKKRIQADDIKKDKAYLLYLIDYLKRKIECEVI</sequence>
<comment type="caution">
    <text evidence="3">The sequence shown here is derived from an EMBL/GenBank/DDBJ whole genome shotgun (WGS) entry which is preliminary data.</text>
</comment>
<feature type="domain" description="Bro-N" evidence="1">
    <location>
        <begin position="8"/>
        <end position="123"/>
    </location>
</feature>
<name>A0A3Z8NE90_CAMJU</name>
<dbReference type="PANTHER" id="PTHR36180">
    <property type="entry name" value="DNA-BINDING PROTEIN-RELATED-RELATED"/>
    <property type="match status" value="1"/>
</dbReference>
<dbReference type="SMART" id="SM01040">
    <property type="entry name" value="Bro-N"/>
    <property type="match status" value="1"/>
</dbReference>
<evidence type="ECO:0000313" key="3">
    <source>
        <dbReference type="EMBL" id="EAL3736119.1"/>
    </source>
</evidence>
<proteinExistence type="predicted"/>
<reference evidence="3 4" key="1">
    <citation type="submission" date="2018-05" db="EMBL/GenBank/DDBJ databases">
        <authorList>
            <consortium name="NARMS: The National Antimicrobial Resistance Monitoring System"/>
        </authorList>
    </citation>
    <scope>NUCLEOTIDE SEQUENCE [LARGE SCALE GENOMIC DNA]</scope>
    <source>
        <strain evidence="3 4">FSIS1607212</strain>
    </source>
</reference>
<organism evidence="3 4">
    <name type="scientific">Campylobacter jejuni</name>
    <dbReference type="NCBI Taxonomy" id="197"/>
    <lineage>
        <taxon>Bacteria</taxon>
        <taxon>Pseudomonadati</taxon>
        <taxon>Campylobacterota</taxon>
        <taxon>Epsilonproteobacteria</taxon>
        <taxon>Campylobacterales</taxon>
        <taxon>Campylobacteraceae</taxon>
        <taxon>Campylobacter</taxon>
    </lineage>
</organism>
<gene>
    <name evidence="3" type="ORF">BFD99_09090</name>
    <name evidence="2" type="ORF">E8P16_03500</name>
</gene>
<dbReference type="Pfam" id="PF02498">
    <property type="entry name" value="Bro-N"/>
    <property type="match status" value="1"/>
</dbReference>
<evidence type="ECO:0000259" key="1">
    <source>
        <dbReference type="PROSITE" id="PS51750"/>
    </source>
</evidence>
<evidence type="ECO:0000313" key="2">
    <source>
        <dbReference type="EMBL" id="EAJ9718514.1"/>
    </source>
</evidence>
<dbReference type="RefSeq" id="WP_085105313.1">
    <property type="nucleotide sequence ID" value="NZ_CP020776.1"/>
</dbReference>
<dbReference type="EMBL" id="AACCII010000003">
    <property type="protein sequence ID" value="EAJ9718514.1"/>
    <property type="molecule type" value="Genomic_DNA"/>
</dbReference>
<dbReference type="EMBL" id="AACNRY010000028">
    <property type="protein sequence ID" value="EAL3736119.1"/>
    <property type="molecule type" value="Genomic_DNA"/>
</dbReference>
<dbReference type="PANTHER" id="PTHR36180:SF2">
    <property type="entry name" value="BRO FAMILY PROTEIN"/>
    <property type="match status" value="1"/>
</dbReference>
<dbReference type="InterPro" id="IPR003497">
    <property type="entry name" value="BRO_N_domain"/>
</dbReference>
<evidence type="ECO:0000313" key="5">
    <source>
        <dbReference type="Proteomes" id="UP000349590"/>
    </source>
</evidence>
<dbReference type="PROSITE" id="PS51750">
    <property type="entry name" value="BRO_N"/>
    <property type="match status" value="1"/>
</dbReference>
<accession>A0A3Z8NE90</accession>